<protein>
    <recommendedName>
        <fullName evidence="4 11">Protoporphyrinogen oxidase</fullName>
        <ecNumber evidence="4 11">1.3.3.4</ecNumber>
    </recommendedName>
</protein>
<evidence type="ECO:0000256" key="11">
    <source>
        <dbReference type="RuleBase" id="RU367069"/>
    </source>
</evidence>
<dbReference type="InterPro" id="IPR004572">
    <property type="entry name" value="Protoporphyrinogen_oxidase"/>
</dbReference>
<evidence type="ECO:0000256" key="6">
    <source>
        <dbReference type="ARBA" id="ARBA00022827"/>
    </source>
</evidence>
<dbReference type="Gene3D" id="3.50.50.60">
    <property type="entry name" value="FAD/NAD(P)-binding domain"/>
    <property type="match status" value="1"/>
</dbReference>
<dbReference type="InterPro" id="IPR036188">
    <property type="entry name" value="FAD/NAD-bd_sf"/>
</dbReference>
<dbReference type="AlphaFoldDB" id="A0A317VWQ1"/>
<evidence type="ECO:0000256" key="1">
    <source>
        <dbReference type="ARBA" id="ARBA00002600"/>
    </source>
</evidence>
<dbReference type="OrthoDB" id="438553at2759"/>
<sequence>MRLLCAPSRAIRGVRPPLAFVSTGRRRALHTKPYDAAVIGGGITGLTAAYRLSKDPSCSKVTLYEKASRVGGWISSEKIPVPGGEVVFEYGPRTLKSSSMLCIPLIDLLVELDLMDDVKFVSRSSHAARNRYLYYPDHLVLAPTMDPKLSTLENLSHILPTLLREPVFKTLIWSIITEPFKDFRQGAKTLEDESVKDFISRRFSPELAENLVSALMGGIYAGNIDHLSAQAVLGSVRDFEENPEGILLTMLNQMQNKIFHSLMDNLLAIESMEPEKSSPYWQSLGSLWRGKSVLLFKDGMQRLPDTLAAKLKESDKVEILLDTEVSQVKQGPEQDLVITCGEEHRTHNRVIATHAPSALAQQLRSSVDGNVPHDTIDNLEQNNTATTMMVINLYYEQPDLVPMRGFGYLIPRSVPAQNNPEQALGVIFGSDSSVKQDNAPGTKLTVMMGGYWWDGRTDYPDHDTAVDMARSLLERHLGITDAPLLARTRLQQNAIPQYTVGHMSRLDELSQSVRRDFNKRLTLAGAWYSGVGVVDCIRQGTLAASYGVGARKLGPGENRAWMRYDWENWELEGGLVNAPVRWSPLERPEYARLM</sequence>
<organism evidence="13 14">
    <name type="scientific">Aspergillus heteromorphus CBS 117.55</name>
    <dbReference type="NCBI Taxonomy" id="1448321"/>
    <lineage>
        <taxon>Eukaryota</taxon>
        <taxon>Fungi</taxon>
        <taxon>Dikarya</taxon>
        <taxon>Ascomycota</taxon>
        <taxon>Pezizomycotina</taxon>
        <taxon>Eurotiomycetes</taxon>
        <taxon>Eurotiomycetidae</taxon>
        <taxon>Eurotiales</taxon>
        <taxon>Aspergillaceae</taxon>
        <taxon>Aspergillus</taxon>
        <taxon>Aspergillus subgen. Circumdati</taxon>
    </lineage>
</organism>
<comment type="function">
    <text evidence="1 11">Catalyzes the 6-electron oxidation of protoporphyrinogen-IX to form protoporphyrin-IX.</text>
</comment>
<reference evidence="13 14" key="1">
    <citation type="submission" date="2016-12" db="EMBL/GenBank/DDBJ databases">
        <title>The genomes of Aspergillus section Nigri reveals drivers in fungal speciation.</title>
        <authorList>
            <consortium name="DOE Joint Genome Institute"/>
            <person name="Vesth T.C."/>
            <person name="Nybo J."/>
            <person name="Theobald S."/>
            <person name="Brandl J."/>
            <person name="Frisvad J.C."/>
            <person name="Nielsen K.F."/>
            <person name="Lyhne E.K."/>
            <person name="Kogle M.E."/>
            <person name="Kuo A."/>
            <person name="Riley R."/>
            <person name="Clum A."/>
            <person name="Nolan M."/>
            <person name="Lipzen A."/>
            <person name="Salamov A."/>
            <person name="Henrissat B."/>
            <person name="Wiebenga A."/>
            <person name="De Vries R.P."/>
            <person name="Grigoriev I.V."/>
            <person name="Mortensen U.H."/>
            <person name="Andersen M.R."/>
            <person name="Baker S.E."/>
        </authorList>
    </citation>
    <scope>NUCLEOTIDE SEQUENCE [LARGE SCALE GENOMIC DNA]</scope>
    <source>
        <strain evidence="13 14">CBS 117.55</strain>
    </source>
</reference>
<dbReference type="VEuPathDB" id="FungiDB:BO70DRAFT_363101"/>
<dbReference type="SUPFAM" id="SSF54373">
    <property type="entry name" value="FAD-linked reductases, C-terminal domain"/>
    <property type="match status" value="1"/>
</dbReference>
<evidence type="ECO:0000256" key="4">
    <source>
        <dbReference type="ARBA" id="ARBA00012867"/>
    </source>
</evidence>
<dbReference type="SUPFAM" id="SSF51905">
    <property type="entry name" value="FAD/NAD(P)-binding domain"/>
    <property type="match status" value="1"/>
</dbReference>
<dbReference type="Proteomes" id="UP000247233">
    <property type="component" value="Unassembled WGS sequence"/>
</dbReference>
<keyword evidence="5 11" id="KW-0285">Flavoprotein</keyword>
<proteinExistence type="inferred from homology"/>
<dbReference type="RefSeq" id="XP_025398146.1">
    <property type="nucleotide sequence ID" value="XM_025543483.1"/>
</dbReference>
<keyword evidence="9 11" id="KW-0627">Porphyrin biosynthesis</keyword>
<comment type="caution">
    <text evidence="13">The sequence shown here is derived from an EMBL/GenBank/DDBJ whole genome shotgun (WGS) entry which is preliminary data.</text>
</comment>
<evidence type="ECO:0000256" key="8">
    <source>
        <dbReference type="ARBA" id="ARBA00023133"/>
    </source>
</evidence>
<evidence type="ECO:0000256" key="10">
    <source>
        <dbReference type="ARBA" id="ARBA00047554"/>
    </source>
</evidence>
<accession>A0A317VWQ1</accession>
<dbReference type="GO" id="GO:0005743">
    <property type="term" value="C:mitochondrial inner membrane"/>
    <property type="evidence" value="ECO:0007669"/>
    <property type="project" value="UniProtKB-SubCell"/>
</dbReference>
<feature type="domain" description="Amine oxidase" evidence="12">
    <location>
        <begin position="43"/>
        <end position="544"/>
    </location>
</feature>
<dbReference type="Pfam" id="PF01593">
    <property type="entry name" value="Amino_oxidase"/>
    <property type="match status" value="1"/>
</dbReference>
<evidence type="ECO:0000313" key="13">
    <source>
        <dbReference type="EMBL" id="PWY78205.1"/>
    </source>
</evidence>
<evidence type="ECO:0000256" key="7">
    <source>
        <dbReference type="ARBA" id="ARBA00023002"/>
    </source>
</evidence>
<comment type="catalytic activity">
    <reaction evidence="10 11">
        <text>protoporphyrinogen IX + 3 O2 = protoporphyrin IX + 3 H2O2</text>
        <dbReference type="Rhea" id="RHEA:25576"/>
        <dbReference type="ChEBI" id="CHEBI:15379"/>
        <dbReference type="ChEBI" id="CHEBI:16240"/>
        <dbReference type="ChEBI" id="CHEBI:57306"/>
        <dbReference type="ChEBI" id="CHEBI:57307"/>
        <dbReference type="EC" id="1.3.3.4"/>
    </reaction>
</comment>
<comment type="subcellular location">
    <subcellularLocation>
        <location evidence="11">Mitochondrion inner membrane</location>
    </subcellularLocation>
</comment>
<keyword evidence="8 11" id="KW-0350">Heme biosynthesis</keyword>
<comment type="similarity">
    <text evidence="3 11">Belongs to the protoporphyrinogen/coproporphyrinogen oxidase family. Protoporphyrinogen oxidase subfamily.</text>
</comment>
<keyword evidence="6 11" id="KW-0274">FAD</keyword>
<evidence type="ECO:0000256" key="2">
    <source>
        <dbReference type="ARBA" id="ARBA00005073"/>
    </source>
</evidence>
<evidence type="ECO:0000259" key="12">
    <source>
        <dbReference type="Pfam" id="PF01593"/>
    </source>
</evidence>
<comment type="cofactor">
    <cofactor evidence="11">
        <name>FAD</name>
        <dbReference type="ChEBI" id="CHEBI:57692"/>
    </cofactor>
    <text evidence="11">Binds 1 FAD per subunit.</text>
</comment>
<dbReference type="PANTHER" id="PTHR42923:SF3">
    <property type="entry name" value="PROTOPORPHYRINOGEN OXIDASE"/>
    <property type="match status" value="1"/>
</dbReference>
<name>A0A317VWQ1_9EURO</name>
<dbReference type="EMBL" id="MSFL01000017">
    <property type="protein sequence ID" value="PWY78205.1"/>
    <property type="molecule type" value="Genomic_DNA"/>
</dbReference>
<dbReference type="GO" id="GO:0006782">
    <property type="term" value="P:protoporphyrinogen IX biosynthetic process"/>
    <property type="evidence" value="ECO:0007669"/>
    <property type="project" value="UniProtKB-UniRule"/>
</dbReference>
<dbReference type="PANTHER" id="PTHR42923">
    <property type="entry name" value="PROTOPORPHYRINOGEN OXIDASE"/>
    <property type="match status" value="1"/>
</dbReference>
<gene>
    <name evidence="13" type="ORF">BO70DRAFT_363101</name>
</gene>
<dbReference type="GeneID" id="37065720"/>
<keyword evidence="14" id="KW-1185">Reference proteome</keyword>
<evidence type="ECO:0000256" key="5">
    <source>
        <dbReference type="ARBA" id="ARBA00022630"/>
    </source>
</evidence>
<dbReference type="EC" id="1.3.3.4" evidence="4 11"/>
<keyword evidence="7 11" id="KW-0560">Oxidoreductase</keyword>
<dbReference type="UniPathway" id="UPA00251">
    <property type="reaction ID" value="UER00324"/>
</dbReference>
<dbReference type="InterPro" id="IPR002937">
    <property type="entry name" value="Amino_oxidase"/>
</dbReference>
<dbReference type="NCBIfam" id="TIGR00562">
    <property type="entry name" value="proto_IX_ox"/>
    <property type="match status" value="1"/>
</dbReference>
<evidence type="ECO:0000256" key="9">
    <source>
        <dbReference type="ARBA" id="ARBA00023244"/>
    </source>
</evidence>
<comment type="pathway">
    <text evidence="2 11">Porphyrin-containing compound metabolism; protoporphyrin-IX biosynthesis; protoporphyrin-IX from protoporphyrinogen-IX: step 1/1.</text>
</comment>
<dbReference type="GO" id="GO:0004729">
    <property type="term" value="F:oxygen-dependent protoporphyrinogen oxidase activity"/>
    <property type="evidence" value="ECO:0007669"/>
    <property type="project" value="UniProtKB-UniRule"/>
</dbReference>
<evidence type="ECO:0000313" key="14">
    <source>
        <dbReference type="Proteomes" id="UP000247233"/>
    </source>
</evidence>
<dbReference type="InterPro" id="IPR050464">
    <property type="entry name" value="Zeta_carotene_desat/Oxidored"/>
</dbReference>
<dbReference type="STRING" id="1448321.A0A317VWQ1"/>
<evidence type="ECO:0000256" key="3">
    <source>
        <dbReference type="ARBA" id="ARBA00010551"/>
    </source>
</evidence>